<feature type="compositionally biased region" description="Basic residues" evidence="3">
    <location>
        <begin position="525"/>
        <end position="545"/>
    </location>
</feature>
<evidence type="ECO:0000256" key="2">
    <source>
        <dbReference type="ARBA" id="ARBA00023242"/>
    </source>
</evidence>
<dbReference type="InterPro" id="IPR025927">
    <property type="entry name" value="Znf_KANL2-like"/>
</dbReference>
<accession>A0A8S4G0W9</accession>
<organism evidence="5 6">
    <name type="scientific">Plutella xylostella</name>
    <name type="common">Diamondback moth</name>
    <name type="synonym">Plutella maculipennis</name>
    <dbReference type="NCBI Taxonomy" id="51655"/>
    <lineage>
        <taxon>Eukaryota</taxon>
        <taxon>Metazoa</taxon>
        <taxon>Ecdysozoa</taxon>
        <taxon>Arthropoda</taxon>
        <taxon>Hexapoda</taxon>
        <taxon>Insecta</taxon>
        <taxon>Pterygota</taxon>
        <taxon>Neoptera</taxon>
        <taxon>Endopterygota</taxon>
        <taxon>Lepidoptera</taxon>
        <taxon>Glossata</taxon>
        <taxon>Ditrysia</taxon>
        <taxon>Yponomeutoidea</taxon>
        <taxon>Plutellidae</taxon>
        <taxon>Plutella</taxon>
    </lineage>
</organism>
<dbReference type="EMBL" id="CAJHNJ030000071">
    <property type="protein sequence ID" value="CAG9134040.1"/>
    <property type="molecule type" value="Genomic_DNA"/>
</dbReference>
<feature type="region of interest" description="Disordered" evidence="3">
    <location>
        <begin position="260"/>
        <end position="289"/>
    </location>
</feature>
<evidence type="ECO:0000313" key="6">
    <source>
        <dbReference type="Proteomes" id="UP000653454"/>
    </source>
</evidence>
<dbReference type="AlphaFoldDB" id="A0A8S4G0W9"/>
<evidence type="ECO:0000256" key="1">
    <source>
        <dbReference type="ARBA" id="ARBA00004123"/>
    </source>
</evidence>
<evidence type="ECO:0000256" key="3">
    <source>
        <dbReference type="SAM" id="MobiDB-lite"/>
    </source>
</evidence>
<dbReference type="PANTHER" id="PTHR16198:SF2">
    <property type="entry name" value="INO80 COMPLEX SUBUNIT D"/>
    <property type="match status" value="1"/>
</dbReference>
<keyword evidence="6" id="KW-1185">Reference proteome</keyword>
<feature type="region of interest" description="Disordered" evidence="3">
    <location>
        <begin position="504"/>
        <end position="549"/>
    </location>
</feature>
<gene>
    <name evidence="5" type="ORF">PLXY2_LOCUS12247</name>
</gene>
<dbReference type="GO" id="GO:0005634">
    <property type="term" value="C:nucleus"/>
    <property type="evidence" value="ECO:0007669"/>
    <property type="project" value="UniProtKB-SubCell"/>
</dbReference>
<proteinExistence type="predicted"/>
<comment type="caution">
    <text evidence="5">The sequence shown here is derived from an EMBL/GenBank/DDBJ whole genome shotgun (WGS) entry which is preliminary data.</text>
</comment>
<comment type="subcellular location">
    <subcellularLocation>
        <location evidence="1">Nucleus</location>
    </subcellularLocation>
</comment>
<name>A0A8S4G0W9_PLUXY</name>
<evidence type="ECO:0000259" key="4">
    <source>
        <dbReference type="Pfam" id="PF13891"/>
    </source>
</evidence>
<protein>
    <submittedName>
        <fullName evidence="5">(diamondback moth) hypothetical protein</fullName>
    </submittedName>
</protein>
<feature type="compositionally biased region" description="Basic and acidic residues" evidence="3">
    <location>
        <begin position="512"/>
        <end position="524"/>
    </location>
</feature>
<dbReference type="PANTHER" id="PTHR16198">
    <property type="match status" value="1"/>
</dbReference>
<evidence type="ECO:0000313" key="5">
    <source>
        <dbReference type="EMBL" id="CAG9134040.1"/>
    </source>
</evidence>
<reference evidence="5" key="1">
    <citation type="submission" date="2020-11" db="EMBL/GenBank/DDBJ databases">
        <authorList>
            <person name="Whiteford S."/>
        </authorList>
    </citation>
    <scope>NUCLEOTIDE SEQUENCE</scope>
</reference>
<dbReference type="Proteomes" id="UP000653454">
    <property type="component" value="Unassembled WGS sequence"/>
</dbReference>
<feature type="compositionally biased region" description="Pro residues" evidence="3">
    <location>
        <begin position="260"/>
        <end position="269"/>
    </location>
</feature>
<feature type="domain" description="KANL2-like probable zinc-finger" evidence="4">
    <location>
        <begin position="452"/>
        <end position="509"/>
    </location>
</feature>
<sequence>MSYLSASENVGYSGIPQTISDATCASQYKMAVEGVPAVCNEMNSFINENSGDENSYSNDNYFHSKFKIDPNELYTFHDSDIIAGEITVSHTEDNFIFNDNIDTKPVKMCFESPRSDIDVTDSTNKVCIKEEIKPNVVQNGHLKTANKTTSQKDVKTSNTKVQKVVKSLSQLIKDPLRTKLSNVVKSSINTKGQANVANMASNLPTSTKTSINSVSSNPTPVIPNVKTGSETFLDVFKREQGLVEEAAAVIKTEPDLPLPVKVPAPPPIKKIPSGKPASAKRRGRGPTVHEALQRIPRRAVPVASRPWHAPGHELFDCGPLGDPGRRPFTMVDSSSSEDDEHWPNFGEHMGCVEETMAESRGARLALRRAALRRQVAQASAAMRLRDRRAPLPAAAIKKQLSSPGARLPATTVNQLLALRGMPSLLTSQERRVLRQSGWSGGESLPPSPCSLPGCPAPALPLSSHCLPHARRSTGQQLYAACAALFADGDRCAAPVLPLQGPTPLCAQHQRKRDNYDKLSREVKPKKPLVRRRWPPPPRRRRRPPLKKISSANQSLSELNVCSNSSAYDSSEEAALGALSDSEFIASAAHELEVEQVPPDDILDSAVLGQIPDEAFTEFFNQAEGGATFAESSELARALEAVLDERALDSLADSLQPSTKPMSVLDGRMAISDVLYLVAVPMVSGSRRARSWRALDSLADSLQPGTKVRGELGAGARALDSLADSLQPSTKPMNILDDRMAISDALPDCCGECMCSILAACLQPSTKMQVSSVGVEMSSGVSS</sequence>
<keyword evidence="2" id="KW-0539">Nucleus</keyword>
<dbReference type="Pfam" id="PF13891">
    <property type="entry name" value="zf-C3HC3H_KANSL2"/>
    <property type="match status" value="1"/>
</dbReference>